<evidence type="ECO:0000313" key="8">
    <source>
        <dbReference type="Proteomes" id="UP000605848"/>
    </source>
</evidence>
<keyword evidence="8" id="KW-1185">Reference proteome</keyword>
<dbReference type="EMBL" id="JAEQMY010000054">
    <property type="protein sequence ID" value="MBL0406892.1"/>
    <property type="molecule type" value="Genomic_DNA"/>
</dbReference>
<dbReference type="Proteomes" id="UP000605848">
    <property type="component" value="Unassembled WGS sequence"/>
</dbReference>
<dbReference type="SUPFAM" id="SSF51735">
    <property type="entry name" value="NAD(P)-binding Rossmann-fold domains"/>
    <property type="match status" value="1"/>
</dbReference>
<dbReference type="PANTHER" id="PTHR43060">
    <property type="entry name" value="3-HYDROXYISOBUTYRATE DEHYDROGENASE-LIKE 1, MITOCHONDRIAL-RELATED"/>
    <property type="match status" value="1"/>
</dbReference>
<dbReference type="Pfam" id="PF03446">
    <property type="entry name" value="NAD_binding_2"/>
    <property type="match status" value="1"/>
</dbReference>
<evidence type="ECO:0000256" key="2">
    <source>
        <dbReference type="ARBA" id="ARBA00023002"/>
    </source>
</evidence>
<dbReference type="PANTHER" id="PTHR43060:SF15">
    <property type="entry name" value="3-HYDROXYISOBUTYRATE DEHYDROGENASE-LIKE 1, MITOCHONDRIAL-RELATED"/>
    <property type="match status" value="1"/>
</dbReference>
<comment type="caution">
    <text evidence="7">The sequence shown here is derived from an EMBL/GenBank/DDBJ whole genome shotgun (WGS) entry which is preliminary data.</text>
</comment>
<dbReference type="GO" id="GO:0016054">
    <property type="term" value="P:organic acid catabolic process"/>
    <property type="evidence" value="ECO:0007669"/>
    <property type="project" value="UniProtKB-ARBA"/>
</dbReference>
<evidence type="ECO:0000313" key="7">
    <source>
        <dbReference type="EMBL" id="MBL0406892.1"/>
    </source>
</evidence>
<dbReference type="InterPro" id="IPR006115">
    <property type="entry name" value="6PGDH_NADP-bd"/>
</dbReference>
<dbReference type="InterPro" id="IPR029154">
    <property type="entry name" value="HIBADH-like_NADP-bd"/>
</dbReference>
<dbReference type="RefSeq" id="WP_202063752.1">
    <property type="nucleotide sequence ID" value="NZ_JAEQMY010000054.1"/>
</dbReference>
<sequence length="310" mass="32672">MTHVHERDDTMGQNDQNTTVGFVGLGTMGREMALNLLKAGFAVCAYDVRKEAIDDLITRGATGAENPADAARDADIVISMLPDTPQVEEIVYAERGLLASPPRGRLLVDMSTISPVAVRRMHADLKAAGVEFLDAPVSGGPVGAKNASLSIMVGGDRDAFLHAEPYFQAMGTTITHVGEAGAGQTVKLCNQLVCAINLQAICEALALGRASGVNLDQLRNVLLGGSAASWMLDKLGPAMIAGDASAGFRIDLMLKDLRLVQEQALSLSVPLPGTALVTSQYVEARAHGEGTNGNQALFRVYDRMTNQAAT</sequence>
<dbReference type="GO" id="GO:0016491">
    <property type="term" value="F:oxidoreductase activity"/>
    <property type="evidence" value="ECO:0007669"/>
    <property type="project" value="UniProtKB-KW"/>
</dbReference>
<dbReference type="InterPro" id="IPR002204">
    <property type="entry name" value="3-OH-isobutyrate_DH-rel_CS"/>
</dbReference>
<dbReference type="InterPro" id="IPR013328">
    <property type="entry name" value="6PGD_dom2"/>
</dbReference>
<dbReference type="PROSITE" id="PS00895">
    <property type="entry name" value="3_HYDROXYISOBUT_DH"/>
    <property type="match status" value="1"/>
</dbReference>
<dbReference type="InterPro" id="IPR015815">
    <property type="entry name" value="HIBADH-related"/>
</dbReference>
<gene>
    <name evidence="7" type="ORF">JKG68_23390</name>
</gene>
<comment type="similarity">
    <text evidence="1">Belongs to the HIBADH-related family.</text>
</comment>
<dbReference type="Gene3D" id="3.40.50.720">
    <property type="entry name" value="NAD(P)-binding Rossmann-like Domain"/>
    <property type="match status" value="1"/>
</dbReference>
<organism evidence="7 8">
    <name type="scientific">Microvirga aerilata</name>
    <dbReference type="NCBI Taxonomy" id="670292"/>
    <lineage>
        <taxon>Bacteria</taxon>
        <taxon>Pseudomonadati</taxon>
        <taxon>Pseudomonadota</taxon>
        <taxon>Alphaproteobacteria</taxon>
        <taxon>Hyphomicrobiales</taxon>
        <taxon>Methylobacteriaceae</taxon>
        <taxon>Microvirga</taxon>
    </lineage>
</organism>
<feature type="active site" evidence="4">
    <location>
        <position position="187"/>
    </location>
</feature>
<evidence type="ECO:0000259" key="6">
    <source>
        <dbReference type="Pfam" id="PF14833"/>
    </source>
</evidence>
<dbReference type="Gene3D" id="1.10.1040.10">
    <property type="entry name" value="N-(1-d-carboxylethyl)-l-norvaline Dehydrogenase, domain 2"/>
    <property type="match status" value="1"/>
</dbReference>
<protein>
    <submittedName>
        <fullName evidence="7">NAD(P)-dependent oxidoreductase</fullName>
    </submittedName>
</protein>
<proteinExistence type="inferred from homology"/>
<name>A0A937D2H2_9HYPH</name>
<dbReference type="Pfam" id="PF14833">
    <property type="entry name" value="NAD_binding_11"/>
    <property type="match status" value="1"/>
</dbReference>
<accession>A0A937D2H2</accession>
<evidence type="ECO:0000256" key="1">
    <source>
        <dbReference type="ARBA" id="ARBA00009080"/>
    </source>
</evidence>
<dbReference type="InterPro" id="IPR008927">
    <property type="entry name" value="6-PGluconate_DH-like_C_sf"/>
</dbReference>
<keyword evidence="2" id="KW-0560">Oxidoreductase</keyword>
<reference evidence="7" key="1">
    <citation type="submission" date="2021-01" db="EMBL/GenBank/DDBJ databases">
        <title>Microvirga sp.</title>
        <authorList>
            <person name="Kim M.K."/>
        </authorList>
    </citation>
    <scope>NUCLEOTIDE SEQUENCE</scope>
    <source>
        <strain evidence="7">5420S-16</strain>
    </source>
</reference>
<keyword evidence="3" id="KW-0520">NAD</keyword>
<feature type="domain" description="3-hydroxyisobutyrate dehydrogenase-like NAD-binding" evidence="6">
    <location>
        <begin position="181"/>
        <end position="301"/>
    </location>
</feature>
<feature type="domain" description="6-phosphogluconate dehydrogenase NADP-binding" evidence="5">
    <location>
        <begin position="19"/>
        <end position="178"/>
    </location>
</feature>
<dbReference type="GO" id="GO:0050661">
    <property type="term" value="F:NADP binding"/>
    <property type="evidence" value="ECO:0007669"/>
    <property type="project" value="InterPro"/>
</dbReference>
<dbReference type="InterPro" id="IPR036291">
    <property type="entry name" value="NAD(P)-bd_dom_sf"/>
</dbReference>
<evidence type="ECO:0000259" key="5">
    <source>
        <dbReference type="Pfam" id="PF03446"/>
    </source>
</evidence>
<evidence type="ECO:0000256" key="3">
    <source>
        <dbReference type="ARBA" id="ARBA00023027"/>
    </source>
</evidence>
<dbReference type="AlphaFoldDB" id="A0A937D2H2"/>
<evidence type="ECO:0000256" key="4">
    <source>
        <dbReference type="PIRSR" id="PIRSR000103-1"/>
    </source>
</evidence>
<dbReference type="SUPFAM" id="SSF48179">
    <property type="entry name" value="6-phosphogluconate dehydrogenase C-terminal domain-like"/>
    <property type="match status" value="1"/>
</dbReference>
<dbReference type="PIRSF" id="PIRSF000103">
    <property type="entry name" value="HIBADH"/>
    <property type="match status" value="1"/>
</dbReference>
<dbReference type="GO" id="GO:0051287">
    <property type="term" value="F:NAD binding"/>
    <property type="evidence" value="ECO:0007669"/>
    <property type="project" value="InterPro"/>
</dbReference>